<proteinExistence type="predicted"/>
<reference evidence="1" key="1">
    <citation type="submission" date="2023-07" db="EMBL/GenBank/DDBJ databases">
        <authorList>
            <consortium name="AG Swart"/>
            <person name="Singh M."/>
            <person name="Singh A."/>
            <person name="Seah K."/>
            <person name="Emmerich C."/>
        </authorList>
    </citation>
    <scope>NUCLEOTIDE SEQUENCE</scope>
    <source>
        <strain evidence="1">DP1</strain>
    </source>
</reference>
<dbReference type="EMBL" id="CAMPGE010018258">
    <property type="protein sequence ID" value="CAI2376693.1"/>
    <property type="molecule type" value="Genomic_DNA"/>
</dbReference>
<keyword evidence="2" id="KW-1185">Reference proteome</keyword>
<evidence type="ECO:0000313" key="1">
    <source>
        <dbReference type="EMBL" id="CAI2376693.1"/>
    </source>
</evidence>
<dbReference type="Proteomes" id="UP001295684">
    <property type="component" value="Unassembled WGS sequence"/>
</dbReference>
<sequence>MKKLLADSTGKYSGTLLKCLPQIDTLLCASILNGIEITLLILKEGRLSCSCHIPTNSYSCSSKDLVSSVTNSFFAFLITASNPICCILTLSSFRFELSIC</sequence>
<accession>A0AAD1XPI0</accession>
<dbReference type="AlphaFoldDB" id="A0AAD1XPI0"/>
<evidence type="ECO:0000313" key="2">
    <source>
        <dbReference type="Proteomes" id="UP001295684"/>
    </source>
</evidence>
<comment type="caution">
    <text evidence="1">The sequence shown here is derived from an EMBL/GenBank/DDBJ whole genome shotgun (WGS) entry which is preliminary data.</text>
</comment>
<protein>
    <submittedName>
        <fullName evidence="1">Uncharacterized protein</fullName>
    </submittedName>
</protein>
<gene>
    <name evidence="1" type="ORF">ECRASSUSDP1_LOCUS18064</name>
</gene>
<organism evidence="1 2">
    <name type="scientific">Euplotes crassus</name>
    <dbReference type="NCBI Taxonomy" id="5936"/>
    <lineage>
        <taxon>Eukaryota</taxon>
        <taxon>Sar</taxon>
        <taxon>Alveolata</taxon>
        <taxon>Ciliophora</taxon>
        <taxon>Intramacronucleata</taxon>
        <taxon>Spirotrichea</taxon>
        <taxon>Hypotrichia</taxon>
        <taxon>Euplotida</taxon>
        <taxon>Euplotidae</taxon>
        <taxon>Moneuplotes</taxon>
    </lineage>
</organism>
<name>A0AAD1XPI0_EUPCR</name>